<comment type="caution">
    <text evidence="2">The sequence shown here is derived from an EMBL/GenBank/DDBJ whole genome shotgun (WGS) entry which is preliminary data.</text>
</comment>
<dbReference type="EMBL" id="AYKW01000001">
    <property type="protein sequence ID" value="PIL36887.1"/>
    <property type="molecule type" value="Genomic_DNA"/>
</dbReference>
<proteinExistence type="predicted"/>
<accession>A0A2G8SSY1</accession>
<dbReference type="OrthoDB" id="2804766at2759"/>
<evidence type="ECO:0000313" key="2">
    <source>
        <dbReference type="EMBL" id="PIL36887.1"/>
    </source>
</evidence>
<feature type="region of interest" description="Disordered" evidence="1">
    <location>
        <begin position="1"/>
        <end position="122"/>
    </location>
</feature>
<feature type="compositionally biased region" description="Polar residues" evidence="1">
    <location>
        <begin position="112"/>
        <end position="122"/>
    </location>
</feature>
<evidence type="ECO:0000256" key="1">
    <source>
        <dbReference type="SAM" id="MobiDB-lite"/>
    </source>
</evidence>
<dbReference type="AlphaFoldDB" id="A0A2G8SSY1"/>
<evidence type="ECO:0000313" key="3">
    <source>
        <dbReference type="Proteomes" id="UP000230002"/>
    </source>
</evidence>
<reference evidence="2 3" key="1">
    <citation type="journal article" date="2015" name="Sci. Rep.">
        <title>Chromosome-level genome map provides insights into diverse defense mechanisms in the medicinal fungus Ganoderma sinense.</title>
        <authorList>
            <person name="Zhu Y."/>
            <person name="Xu J."/>
            <person name="Sun C."/>
            <person name="Zhou S."/>
            <person name="Xu H."/>
            <person name="Nelson D.R."/>
            <person name="Qian J."/>
            <person name="Song J."/>
            <person name="Luo H."/>
            <person name="Xiang L."/>
            <person name="Li Y."/>
            <person name="Xu Z."/>
            <person name="Ji A."/>
            <person name="Wang L."/>
            <person name="Lu S."/>
            <person name="Hayward A."/>
            <person name="Sun W."/>
            <person name="Li X."/>
            <person name="Schwartz D.C."/>
            <person name="Wang Y."/>
            <person name="Chen S."/>
        </authorList>
    </citation>
    <scope>NUCLEOTIDE SEQUENCE [LARGE SCALE GENOMIC DNA]</scope>
    <source>
        <strain evidence="2 3">ZZ0214-1</strain>
    </source>
</reference>
<feature type="compositionally biased region" description="Basic and acidic residues" evidence="1">
    <location>
        <begin position="140"/>
        <end position="157"/>
    </location>
</feature>
<dbReference type="Proteomes" id="UP000230002">
    <property type="component" value="Unassembled WGS sequence"/>
</dbReference>
<organism evidence="2 3">
    <name type="scientific">Ganoderma sinense ZZ0214-1</name>
    <dbReference type="NCBI Taxonomy" id="1077348"/>
    <lineage>
        <taxon>Eukaryota</taxon>
        <taxon>Fungi</taxon>
        <taxon>Dikarya</taxon>
        <taxon>Basidiomycota</taxon>
        <taxon>Agaricomycotina</taxon>
        <taxon>Agaricomycetes</taxon>
        <taxon>Polyporales</taxon>
        <taxon>Polyporaceae</taxon>
        <taxon>Ganoderma</taxon>
    </lineage>
</organism>
<name>A0A2G8SSY1_9APHY</name>
<keyword evidence="3" id="KW-1185">Reference proteome</keyword>
<feature type="region of interest" description="Disordered" evidence="1">
    <location>
        <begin position="138"/>
        <end position="157"/>
    </location>
</feature>
<protein>
    <submittedName>
        <fullName evidence="2">Uncharacterized protein</fullName>
    </submittedName>
</protein>
<gene>
    <name evidence="2" type="ORF">GSI_00577</name>
</gene>
<feature type="compositionally biased region" description="Polar residues" evidence="1">
    <location>
        <begin position="18"/>
        <end position="35"/>
    </location>
</feature>
<feature type="compositionally biased region" description="Polar residues" evidence="1">
    <location>
        <begin position="84"/>
        <end position="98"/>
    </location>
</feature>
<sequence>MDLRTSPLQPPTAESPGSHASSDLGSYSALPSQMRRSLETFEGRDEDGSELPRDVGAGPARPRFSSPGLDCGHEPCQCGREPSLLSSESQRQTWNAITASPPAIPKDYISDGESSYGSSFPSTMPTPLRNFLEMFPDTQTQDHFEVEPSHRQDDHDL</sequence>